<dbReference type="Proteomes" id="UP000600101">
    <property type="component" value="Unassembled WGS sequence"/>
</dbReference>
<feature type="domain" description="UspA" evidence="2">
    <location>
        <begin position="159"/>
        <end position="274"/>
    </location>
</feature>
<comment type="similarity">
    <text evidence="1">Belongs to the universal stress protein A family.</text>
</comment>
<dbReference type="Gene3D" id="3.40.50.12370">
    <property type="match status" value="1"/>
</dbReference>
<dbReference type="SUPFAM" id="SSF52402">
    <property type="entry name" value="Adenine nucleotide alpha hydrolases-like"/>
    <property type="match status" value="2"/>
</dbReference>
<organism evidence="3 4">
    <name type="scientific">Siccirubricoccus deserti</name>
    <dbReference type="NCBI Taxonomy" id="2013562"/>
    <lineage>
        <taxon>Bacteria</taxon>
        <taxon>Pseudomonadati</taxon>
        <taxon>Pseudomonadota</taxon>
        <taxon>Alphaproteobacteria</taxon>
        <taxon>Acetobacterales</taxon>
        <taxon>Roseomonadaceae</taxon>
        <taxon>Siccirubricoccus</taxon>
    </lineage>
</organism>
<feature type="domain" description="UspA" evidence="2">
    <location>
        <begin position="1"/>
        <end position="149"/>
    </location>
</feature>
<evidence type="ECO:0000313" key="4">
    <source>
        <dbReference type="Proteomes" id="UP000600101"/>
    </source>
</evidence>
<protein>
    <submittedName>
        <fullName evidence="3">Universal stress protein</fullName>
    </submittedName>
</protein>
<dbReference type="Pfam" id="PF00582">
    <property type="entry name" value="Usp"/>
    <property type="match status" value="2"/>
</dbReference>
<comment type="caution">
    <text evidence="3">The sequence shown here is derived from an EMBL/GenBank/DDBJ whole genome shotgun (WGS) entry which is preliminary data.</text>
</comment>
<evidence type="ECO:0000313" key="3">
    <source>
        <dbReference type="EMBL" id="MBC4016717.1"/>
    </source>
</evidence>
<evidence type="ECO:0000256" key="1">
    <source>
        <dbReference type="ARBA" id="ARBA00008791"/>
    </source>
</evidence>
<accession>A0A9X0R0U5</accession>
<dbReference type="RefSeq" id="WP_186771487.1">
    <property type="nucleotide sequence ID" value="NZ_JACOMF010000018.1"/>
</dbReference>
<proteinExistence type="inferred from homology"/>
<gene>
    <name evidence="3" type="ORF">H7965_15450</name>
</gene>
<name>A0A9X0R0U5_9PROT</name>
<dbReference type="CDD" id="cd00293">
    <property type="entry name" value="USP-like"/>
    <property type="match status" value="1"/>
</dbReference>
<dbReference type="PANTHER" id="PTHR46268">
    <property type="entry name" value="STRESS RESPONSE PROTEIN NHAX"/>
    <property type="match status" value="1"/>
</dbReference>
<evidence type="ECO:0000259" key="2">
    <source>
        <dbReference type="Pfam" id="PF00582"/>
    </source>
</evidence>
<reference evidence="3" key="1">
    <citation type="submission" date="2020-08" db="EMBL/GenBank/DDBJ databases">
        <authorList>
            <person name="Hu Y."/>
            <person name="Nguyen S.V."/>
            <person name="Li F."/>
            <person name="Fanning S."/>
        </authorList>
    </citation>
    <scope>NUCLEOTIDE SEQUENCE</scope>
    <source>
        <strain evidence="3">SYSU D8009</strain>
    </source>
</reference>
<dbReference type="EMBL" id="JACOMF010000018">
    <property type="protein sequence ID" value="MBC4016717.1"/>
    <property type="molecule type" value="Genomic_DNA"/>
</dbReference>
<dbReference type="InterPro" id="IPR006015">
    <property type="entry name" value="Universal_stress_UspA"/>
</dbReference>
<dbReference type="PRINTS" id="PR01438">
    <property type="entry name" value="UNVRSLSTRESS"/>
</dbReference>
<sequence>MLGSILVALDDTPGAVAARGMAIALARRSGAALTLAAVLDRPHTRDAHEPVPVGGAAFAERRNAALAARLEAEAAAALGAARAACGDLPHAVLSLEDAPEAALLRAGAAHDLIVLGRDSTLGQEEAEDGFAPVIEALLKDGPRPLLVVPPGAPAEGGVLIGYDGSLPAQRALQSFALLGLADGRAVKLLATSPERAEAARLTTEGAAYLRHHGVAVTERAVTGNHPAELLLAEAADLPARLLVMGAFGKTGLRALLLGTTTQRLLREAPCAVFVQH</sequence>
<dbReference type="PANTHER" id="PTHR46268:SF15">
    <property type="entry name" value="UNIVERSAL STRESS PROTEIN HP_0031"/>
    <property type="match status" value="1"/>
</dbReference>
<dbReference type="AlphaFoldDB" id="A0A9X0R0U5"/>
<dbReference type="InterPro" id="IPR006016">
    <property type="entry name" value="UspA"/>
</dbReference>
<keyword evidence="4" id="KW-1185">Reference proteome</keyword>